<dbReference type="AlphaFoldDB" id="A4JHB9"/>
<evidence type="ECO:0000313" key="1">
    <source>
        <dbReference type="EMBL" id="ABO55672.1"/>
    </source>
</evidence>
<dbReference type="EMBL" id="CP000614">
    <property type="protein sequence ID" value="ABO55672.1"/>
    <property type="molecule type" value="Genomic_DNA"/>
</dbReference>
<dbReference type="Proteomes" id="UP000002287">
    <property type="component" value="Chromosome 1"/>
</dbReference>
<accession>A4JHB9</accession>
<protein>
    <submittedName>
        <fullName evidence="1">Uncharacterized protein</fullName>
    </submittedName>
</protein>
<name>A4JHB9_BURVG</name>
<sequence length="89" mass="10844">MKQEIEQRFFMKYIEDYLLMFPDHAGPVSHADLHRFVKMVNSNEKFRNSLEYKKKAIEYKNKRQEKILEYVDDVAYVCKEMGMYPIIEL</sequence>
<organism evidence="1 2">
    <name type="scientific">Burkholderia vietnamiensis (strain G4 / LMG 22486)</name>
    <name type="common">Burkholderia cepacia (strain R1808)</name>
    <dbReference type="NCBI Taxonomy" id="269482"/>
    <lineage>
        <taxon>Bacteria</taxon>
        <taxon>Pseudomonadati</taxon>
        <taxon>Pseudomonadota</taxon>
        <taxon>Betaproteobacteria</taxon>
        <taxon>Burkholderiales</taxon>
        <taxon>Burkholderiaceae</taxon>
        <taxon>Burkholderia</taxon>
        <taxon>Burkholderia cepacia complex</taxon>
    </lineage>
</organism>
<gene>
    <name evidence="1" type="ordered locus">Bcep1808_2680</name>
</gene>
<reference evidence="2" key="1">
    <citation type="submission" date="2007-03" db="EMBL/GenBank/DDBJ databases">
        <title>Complete sequence of chromosome 1 of Burkholderia vietnamiensis G4.</title>
        <authorList>
            <consortium name="US DOE Joint Genome Institute"/>
            <person name="Copeland A."/>
            <person name="Lucas S."/>
            <person name="Lapidus A."/>
            <person name="Barry K."/>
            <person name="Detter J.C."/>
            <person name="Glavina del Rio T."/>
            <person name="Hammon N."/>
            <person name="Israni S."/>
            <person name="Dalin E."/>
            <person name="Tice H."/>
            <person name="Pitluck S."/>
            <person name="Chain P."/>
            <person name="Malfatti S."/>
            <person name="Shin M."/>
            <person name="Vergez L."/>
            <person name="Schmutz J."/>
            <person name="Larimer F."/>
            <person name="Land M."/>
            <person name="Hauser L."/>
            <person name="Kyrpides N."/>
            <person name="Tiedje J."/>
            <person name="Richardson P."/>
        </authorList>
    </citation>
    <scope>NUCLEOTIDE SEQUENCE [LARGE SCALE GENOMIC DNA]</scope>
    <source>
        <strain evidence="2">G4 / LMG 22486</strain>
    </source>
</reference>
<proteinExistence type="predicted"/>
<evidence type="ECO:0000313" key="2">
    <source>
        <dbReference type="Proteomes" id="UP000002287"/>
    </source>
</evidence>
<dbReference type="KEGG" id="bvi:Bcep1808_2680"/>
<dbReference type="HOGENOM" id="CLU_2449009_0_0_4"/>